<dbReference type="FunFam" id="3.30.1370.100:FF:000001">
    <property type="entry name" value="Mismatch repair endonuclease pms1, putative"/>
    <property type="match status" value="1"/>
</dbReference>
<dbReference type="PANTHER" id="PTHR10073">
    <property type="entry name" value="DNA MISMATCH REPAIR PROTEIN MLH, PMS, MUTL"/>
    <property type="match status" value="1"/>
</dbReference>
<proteinExistence type="predicted"/>
<dbReference type="InterPro" id="IPR014790">
    <property type="entry name" value="MutL_C"/>
</dbReference>
<dbReference type="GO" id="GO:0006298">
    <property type="term" value="P:mismatch repair"/>
    <property type="evidence" value="ECO:0007669"/>
    <property type="project" value="InterPro"/>
</dbReference>
<protein>
    <submittedName>
        <fullName evidence="2">Mismatch repair endonuclease PMS2</fullName>
    </submittedName>
</protein>
<keyword evidence="2" id="KW-0540">Nuclease</keyword>
<sequence length="363" mass="41837">MKLCDETEFNVTEDENINDHTFTSNTIVKKEPANDVDEESSDIPAENEKPEVMYLEFSNELPYTQIRNISDVVIEKSKTIYCKNTNTPVKPVLALTPKSKKQEVVTDKEELGKYNRKSIMLKTSIDHVAKLAEIYNNQKQKLKPDKIKFKSEISPVHNKKCEEELSREISKDSFKDMIVIGQFNLGFIITKLGEDLFIIDQHATDEIYNFETLQKTTELTSQKLVIPQQLELSGVNEEILMDNLQIFKKNGFTFEIDENALPTKRVKLLTIPMSKNWIFGKDDIEELLFMLRENDSEYCRPSRVRAMFASRACRKSVMIGTALSKADMKVLVDHMADIDKPWNCPHGRPTIRHLVNLAMVHTE</sequence>
<dbReference type="GO" id="GO:0004519">
    <property type="term" value="F:endonuclease activity"/>
    <property type="evidence" value="ECO:0007669"/>
    <property type="project" value="UniProtKB-KW"/>
</dbReference>
<evidence type="ECO:0000313" key="3">
    <source>
        <dbReference type="Proteomes" id="UP000053268"/>
    </source>
</evidence>
<dbReference type="GO" id="GO:0016887">
    <property type="term" value="F:ATP hydrolysis activity"/>
    <property type="evidence" value="ECO:0007669"/>
    <property type="project" value="InterPro"/>
</dbReference>
<feature type="domain" description="MutL C-terminal dimerisation" evidence="1">
    <location>
        <begin position="179"/>
        <end position="323"/>
    </location>
</feature>
<dbReference type="PANTHER" id="PTHR10073:SF52">
    <property type="entry name" value="MISMATCH REPAIR ENDONUCLEASE PMS2"/>
    <property type="match status" value="1"/>
</dbReference>
<dbReference type="AlphaFoldDB" id="A0A194PFB5"/>
<dbReference type="EMBL" id="KQ459606">
    <property type="protein sequence ID" value="KPI91713.1"/>
    <property type="molecule type" value="Genomic_DNA"/>
</dbReference>
<name>A0A194PFB5_PAPXU</name>
<keyword evidence="2" id="KW-0378">Hydrolase</keyword>
<dbReference type="STRING" id="66420.A0A194PFB5"/>
<dbReference type="Gene3D" id="3.30.1540.20">
    <property type="entry name" value="MutL, C-terminal domain, dimerisation subdomain"/>
    <property type="match status" value="1"/>
</dbReference>
<accession>A0A194PFB5</accession>
<evidence type="ECO:0000259" key="1">
    <source>
        <dbReference type="SMART" id="SM00853"/>
    </source>
</evidence>
<dbReference type="Pfam" id="PF08676">
    <property type="entry name" value="MutL_C"/>
    <property type="match status" value="1"/>
</dbReference>
<dbReference type="InterPro" id="IPR037198">
    <property type="entry name" value="MutL_C_sf"/>
</dbReference>
<dbReference type="InterPro" id="IPR042121">
    <property type="entry name" value="MutL_C_regsub"/>
</dbReference>
<gene>
    <name evidence="2" type="ORF">RR46_15217</name>
</gene>
<organism evidence="2 3">
    <name type="scientific">Papilio xuthus</name>
    <name type="common">Asian swallowtail butterfly</name>
    <dbReference type="NCBI Taxonomy" id="66420"/>
    <lineage>
        <taxon>Eukaryota</taxon>
        <taxon>Metazoa</taxon>
        <taxon>Ecdysozoa</taxon>
        <taxon>Arthropoda</taxon>
        <taxon>Hexapoda</taxon>
        <taxon>Insecta</taxon>
        <taxon>Pterygota</taxon>
        <taxon>Neoptera</taxon>
        <taxon>Endopterygota</taxon>
        <taxon>Lepidoptera</taxon>
        <taxon>Glossata</taxon>
        <taxon>Ditrysia</taxon>
        <taxon>Papilionoidea</taxon>
        <taxon>Papilionidae</taxon>
        <taxon>Papilioninae</taxon>
        <taxon>Papilio</taxon>
    </lineage>
</organism>
<dbReference type="Gene3D" id="3.30.1370.100">
    <property type="entry name" value="MutL, C-terminal domain, regulatory subdomain"/>
    <property type="match status" value="1"/>
</dbReference>
<reference evidence="2 3" key="1">
    <citation type="journal article" date="2015" name="Nat. Commun.">
        <title>Outbred genome sequencing and CRISPR/Cas9 gene editing in butterflies.</title>
        <authorList>
            <person name="Li X."/>
            <person name="Fan D."/>
            <person name="Zhang W."/>
            <person name="Liu G."/>
            <person name="Zhang L."/>
            <person name="Zhao L."/>
            <person name="Fang X."/>
            <person name="Chen L."/>
            <person name="Dong Y."/>
            <person name="Chen Y."/>
            <person name="Ding Y."/>
            <person name="Zhao R."/>
            <person name="Feng M."/>
            <person name="Zhu Y."/>
            <person name="Feng Y."/>
            <person name="Jiang X."/>
            <person name="Zhu D."/>
            <person name="Xiang H."/>
            <person name="Feng X."/>
            <person name="Li S."/>
            <person name="Wang J."/>
            <person name="Zhang G."/>
            <person name="Kronforst M.R."/>
            <person name="Wang W."/>
        </authorList>
    </citation>
    <scope>NUCLEOTIDE SEQUENCE [LARGE SCALE GENOMIC DNA]</scope>
    <source>
        <strain evidence="2">Ya'a_city_454_Px</strain>
        <tissue evidence="2">Whole body</tissue>
    </source>
</reference>
<dbReference type="GO" id="GO:0032389">
    <property type="term" value="C:MutLalpha complex"/>
    <property type="evidence" value="ECO:0007669"/>
    <property type="project" value="TreeGrafter"/>
</dbReference>
<evidence type="ECO:0000313" key="2">
    <source>
        <dbReference type="EMBL" id="KPI91713.1"/>
    </source>
</evidence>
<dbReference type="SUPFAM" id="SSF118116">
    <property type="entry name" value="DNA mismatch repair protein MutL"/>
    <property type="match status" value="1"/>
</dbReference>
<dbReference type="InterPro" id="IPR038973">
    <property type="entry name" value="MutL/Mlh/Pms-like"/>
</dbReference>
<keyword evidence="2" id="KW-0255">Endonuclease</keyword>
<dbReference type="Proteomes" id="UP000053268">
    <property type="component" value="Unassembled WGS sequence"/>
</dbReference>
<dbReference type="InterPro" id="IPR042120">
    <property type="entry name" value="MutL_C_dimsub"/>
</dbReference>
<dbReference type="GO" id="GO:0005524">
    <property type="term" value="F:ATP binding"/>
    <property type="evidence" value="ECO:0007669"/>
    <property type="project" value="InterPro"/>
</dbReference>
<keyword evidence="3" id="KW-1185">Reference proteome</keyword>
<dbReference type="SMART" id="SM00853">
    <property type="entry name" value="MutL_C"/>
    <property type="match status" value="1"/>
</dbReference>
<dbReference type="GO" id="GO:0140664">
    <property type="term" value="F:ATP-dependent DNA damage sensor activity"/>
    <property type="evidence" value="ECO:0007669"/>
    <property type="project" value="InterPro"/>
</dbReference>